<dbReference type="AlphaFoldDB" id="A0A0K9NM28"/>
<comment type="caution">
    <text evidence="2">The sequence shown here is derived from an EMBL/GenBank/DDBJ whole genome shotgun (WGS) entry which is preliminary data.</text>
</comment>
<evidence type="ECO:0000256" key="1">
    <source>
        <dbReference type="SAM" id="MobiDB-lite"/>
    </source>
</evidence>
<dbReference type="Proteomes" id="UP000036987">
    <property type="component" value="Unassembled WGS sequence"/>
</dbReference>
<proteinExistence type="predicted"/>
<gene>
    <name evidence="2" type="ORF">ZOSMA_8G01890</name>
</gene>
<reference evidence="3" key="1">
    <citation type="journal article" date="2016" name="Nature">
        <title>The genome of the seagrass Zostera marina reveals angiosperm adaptation to the sea.</title>
        <authorList>
            <person name="Olsen J.L."/>
            <person name="Rouze P."/>
            <person name="Verhelst B."/>
            <person name="Lin Y.-C."/>
            <person name="Bayer T."/>
            <person name="Collen J."/>
            <person name="Dattolo E."/>
            <person name="De Paoli E."/>
            <person name="Dittami S."/>
            <person name="Maumus F."/>
            <person name="Michel G."/>
            <person name="Kersting A."/>
            <person name="Lauritano C."/>
            <person name="Lohaus R."/>
            <person name="Toepel M."/>
            <person name="Tonon T."/>
            <person name="Vanneste K."/>
            <person name="Amirebrahimi M."/>
            <person name="Brakel J."/>
            <person name="Bostroem C."/>
            <person name="Chovatia M."/>
            <person name="Grimwood J."/>
            <person name="Jenkins J.W."/>
            <person name="Jueterbock A."/>
            <person name="Mraz A."/>
            <person name="Stam W.T."/>
            <person name="Tice H."/>
            <person name="Bornberg-Bauer E."/>
            <person name="Green P.J."/>
            <person name="Pearson G.A."/>
            <person name="Procaccini G."/>
            <person name="Duarte C.M."/>
            <person name="Schmutz J."/>
            <person name="Reusch T.B.H."/>
            <person name="Van de Peer Y."/>
        </authorList>
    </citation>
    <scope>NUCLEOTIDE SEQUENCE [LARGE SCALE GENOMIC DNA]</scope>
    <source>
        <strain evidence="3">cv. Finnish</strain>
    </source>
</reference>
<evidence type="ECO:0000313" key="2">
    <source>
        <dbReference type="EMBL" id="KMZ57040.1"/>
    </source>
</evidence>
<keyword evidence="3" id="KW-1185">Reference proteome</keyword>
<organism evidence="2 3">
    <name type="scientific">Zostera marina</name>
    <name type="common">Eelgrass</name>
    <dbReference type="NCBI Taxonomy" id="29655"/>
    <lineage>
        <taxon>Eukaryota</taxon>
        <taxon>Viridiplantae</taxon>
        <taxon>Streptophyta</taxon>
        <taxon>Embryophyta</taxon>
        <taxon>Tracheophyta</taxon>
        <taxon>Spermatophyta</taxon>
        <taxon>Magnoliopsida</taxon>
        <taxon>Liliopsida</taxon>
        <taxon>Zosteraceae</taxon>
        <taxon>Zostera</taxon>
    </lineage>
</organism>
<accession>A0A0K9NM28</accession>
<evidence type="ECO:0000313" key="3">
    <source>
        <dbReference type="Proteomes" id="UP000036987"/>
    </source>
</evidence>
<protein>
    <submittedName>
        <fullName evidence="2">Uncharacterized protein</fullName>
    </submittedName>
</protein>
<feature type="compositionally biased region" description="Pro residues" evidence="1">
    <location>
        <begin position="87"/>
        <end position="96"/>
    </location>
</feature>
<name>A0A0K9NM28_ZOSMR</name>
<feature type="region of interest" description="Disordered" evidence="1">
    <location>
        <begin position="63"/>
        <end position="98"/>
    </location>
</feature>
<sequence length="166" mass="18892">MVRKFQTGGCSTNGDGNIRRTQRRILRELEIIDLTGDDDEEYETPPATRRRFNLVTPPFTMEYEPLSLAPPGSQRNVVRPTPRRSRPAPPSPPPPKQETEILEYVPEQPTCSHNDVVVCPQRGYLFIAFLYTAASNYLNMSDTVPVDSLDFGWIDDLELGDPWEIK</sequence>
<dbReference type="EMBL" id="LFYR01002110">
    <property type="protein sequence ID" value="KMZ57040.1"/>
    <property type="molecule type" value="Genomic_DNA"/>
</dbReference>